<name>A0ABS5DQP8_9PSEU</name>
<evidence type="ECO:0000313" key="6">
    <source>
        <dbReference type="EMBL" id="MBQ0928630.1"/>
    </source>
</evidence>
<dbReference type="PROSITE" id="PS00893">
    <property type="entry name" value="NUDIX_BOX"/>
    <property type="match status" value="1"/>
</dbReference>
<dbReference type="SUPFAM" id="SSF55811">
    <property type="entry name" value="Nudix"/>
    <property type="match status" value="1"/>
</dbReference>
<comment type="cofactor">
    <cofactor evidence="1">
        <name>Mg(2+)</name>
        <dbReference type="ChEBI" id="CHEBI:18420"/>
    </cofactor>
</comment>
<reference evidence="6 7" key="1">
    <citation type="submission" date="2021-04" db="EMBL/GenBank/DDBJ databases">
        <title>Whole-genome sequencing of Saccharopolyspora endophytica KCTC 19397.</title>
        <authorList>
            <person name="Ay H."/>
            <person name="Saygin H."/>
            <person name="Sahin N."/>
        </authorList>
    </citation>
    <scope>NUCLEOTIDE SEQUENCE [LARGE SCALE GENOMIC DNA]</scope>
    <source>
        <strain evidence="6 7">KCTC 19397</strain>
    </source>
</reference>
<evidence type="ECO:0000256" key="4">
    <source>
        <dbReference type="RuleBase" id="RU003476"/>
    </source>
</evidence>
<dbReference type="Proteomes" id="UP000674084">
    <property type="component" value="Unassembled WGS sequence"/>
</dbReference>
<keyword evidence="7" id="KW-1185">Reference proteome</keyword>
<evidence type="ECO:0000256" key="1">
    <source>
        <dbReference type="ARBA" id="ARBA00001946"/>
    </source>
</evidence>
<dbReference type="Gene3D" id="3.90.79.10">
    <property type="entry name" value="Nucleoside Triphosphate Pyrophosphohydrolase"/>
    <property type="match status" value="1"/>
</dbReference>
<dbReference type="InterPro" id="IPR000086">
    <property type="entry name" value="NUDIX_hydrolase_dom"/>
</dbReference>
<dbReference type="InterPro" id="IPR020084">
    <property type="entry name" value="NUDIX_hydrolase_CS"/>
</dbReference>
<dbReference type="PROSITE" id="PS51462">
    <property type="entry name" value="NUDIX"/>
    <property type="match status" value="1"/>
</dbReference>
<dbReference type="PANTHER" id="PTHR43046:SF14">
    <property type="entry name" value="MUTT_NUDIX FAMILY PROTEIN"/>
    <property type="match status" value="1"/>
</dbReference>
<comment type="caution">
    <text evidence="6">The sequence shown here is derived from an EMBL/GenBank/DDBJ whole genome shotgun (WGS) entry which is preliminary data.</text>
</comment>
<dbReference type="InterPro" id="IPR015797">
    <property type="entry name" value="NUDIX_hydrolase-like_dom_sf"/>
</dbReference>
<dbReference type="EMBL" id="JAGPXE010000022">
    <property type="protein sequence ID" value="MBQ0928630.1"/>
    <property type="molecule type" value="Genomic_DNA"/>
</dbReference>
<protein>
    <submittedName>
        <fullName evidence="6">NUDIX domain-containing protein</fullName>
    </submittedName>
</protein>
<keyword evidence="3 4" id="KW-0378">Hydrolase</keyword>
<dbReference type="RefSeq" id="WP_210973637.1">
    <property type="nucleotide sequence ID" value="NZ_JAGPXE010000022.1"/>
</dbReference>
<evidence type="ECO:0000259" key="5">
    <source>
        <dbReference type="PROSITE" id="PS51462"/>
    </source>
</evidence>
<accession>A0ABS5DQP8</accession>
<organism evidence="6 7">
    <name type="scientific">Saccharopolyspora endophytica</name>
    <dbReference type="NCBI Taxonomy" id="543886"/>
    <lineage>
        <taxon>Bacteria</taxon>
        <taxon>Bacillati</taxon>
        <taxon>Actinomycetota</taxon>
        <taxon>Actinomycetes</taxon>
        <taxon>Pseudonocardiales</taxon>
        <taxon>Pseudonocardiaceae</taxon>
        <taxon>Saccharopolyspora</taxon>
    </lineage>
</organism>
<evidence type="ECO:0000256" key="2">
    <source>
        <dbReference type="ARBA" id="ARBA00005582"/>
    </source>
</evidence>
<proteinExistence type="inferred from homology"/>
<gene>
    <name evidence="6" type="ORF">KBO27_32195</name>
</gene>
<sequence length="149" mass="17013">MTDAATHPEPELIARALIRHNTRLLLVREKGKSWWFLPGGHREPGEVLEEALRRELLEELGADARLGSLRSVIEHSYTDNGAHHYEVNFLFEVTLDDHDVISREDHLEFGWHDMDSLPEVRPGPVVHALSASLESGTSWYPFKLNQVDD</sequence>
<dbReference type="Pfam" id="PF00293">
    <property type="entry name" value="NUDIX"/>
    <property type="match status" value="1"/>
</dbReference>
<dbReference type="PRINTS" id="PR00502">
    <property type="entry name" value="NUDIXFAMILY"/>
</dbReference>
<evidence type="ECO:0000313" key="7">
    <source>
        <dbReference type="Proteomes" id="UP000674084"/>
    </source>
</evidence>
<comment type="similarity">
    <text evidence="2 4">Belongs to the Nudix hydrolase family.</text>
</comment>
<feature type="domain" description="Nudix hydrolase" evidence="5">
    <location>
        <begin position="8"/>
        <end position="133"/>
    </location>
</feature>
<dbReference type="InterPro" id="IPR020476">
    <property type="entry name" value="Nudix_hydrolase"/>
</dbReference>
<dbReference type="PANTHER" id="PTHR43046">
    <property type="entry name" value="GDP-MANNOSE MANNOSYL HYDROLASE"/>
    <property type="match status" value="1"/>
</dbReference>
<evidence type="ECO:0000256" key="3">
    <source>
        <dbReference type="ARBA" id="ARBA00022801"/>
    </source>
</evidence>